<evidence type="ECO:0000256" key="3">
    <source>
        <dbReference type="ARBA" id="ARBA00022801"/>
    </source>
</evidence>
<comment type="similarity">
    <text evidence="1">Belongs to the metallo-beta-lactamase superfamily.</text>
</comment>
<dbReference type="Pfam" id="PF00753">
    <property type="entry name" value="Lactamase_B"/>
    <property type="match status" value="1"/>
</dbReference>
<dbReference type="Proteomes" id="UP000254876">
    <property type="component" value="Unassembled WGS sequence"/>
</dbReference>
<evidence type="ECO:0000256" key="4">
    <source>
        <dbReference type="ARBA" id="ARBA00022833"/>
    </source>
</evidence>
<dbReference type="AlphaFoldDB" id="A0A7Z7LXN3"/>
<protein>
    <submittedName>
        <fullName evidence="6">Metallo-beta-lactamase superfamily</fullName>
    </submittedName>
</protein>
<evidence type="ECO:0000313" key="6">
    <source>
        <dbReference type="EMBL" id="STD09125.1"/>
    </source>
</evidence>
<name>A0A7Z7LXN3_9FLAO</name>
<dbReference type="GO" id="GO:0016787">
    <property type="term" value="F:hydrolase activity"/>
    <property type="evidence" value="ECO:0007669"/>
    <property type="project" value="UniProtKB-KW"/>
</dbReference>
<dbReference type="GO" id="GO:0046872">
    <property type="term" value="F:metal ion binding"/>
    <property type="evidence" value="ECO:0007669"/>
    <property type="project" value="UniProtKB-KW"/>
</dbReference>
<keyword evidence="2" id="KW-0479">Metal-binding</keyword>
<dbReference type="InterPro" id="IPR051013">
    <property type="entry name" value="MBL_superfamily_lactonases"/>
</dbReference>
<accession>A0A7Z7LXN3</accession>
<proteinExistence type="inferred from homology"/>
<dbReference type="SMART" id="SM00849">
    <property type="entry name" value="Lactamase_B"/>
    <property type="match status" value="1"/>
</dbReference>
<dbReference type="Gene3D" id="3.60.15.10">
    <property type="entry name" value="Ribonuclease Z/Hydroxyacylglutathione hydrolase-like"/>
    <property type="match status" value="1"/>
</dbReference>
<keyword evidence="3" id="KW-0378">Hydrolase</keyword>
<organism evidence="6 7">
    <name type="scientific">Elizabethkingia anophelis</name>
    <dbReference type="NCBI Taxonomy" id="1117645"/>
    <lineage>
        <taxon>Bacteria</taxon>
        <taxon>Pseudomonadati</taxon>
        <taxon>Bacteroidota</taxon>
        <taxon>Flavobacteriia</taxon>
        <taxon>Flavobacteriales</taxon>
        <taxon>Weeksellaceae</taxon>
        <taxon>Elizabethkingia</taxon>
    </lineage>
</organism>
<dbReference type="CDD" id="cd07742">
    <property type="entry name" value="metallo-hydrolase-like_MBL-fold"/>
    <property type="match status" value="1"/>
</dbReference>
<evidence type="ECO:0000313" key="7">
    <source>
        <dbReference type="Proteomes" id="UP000254876"/>
    </source>
</evidence>
<dbReference type="InterPro" id="IPR001279">
    <property type="entry name" value="Metallo-B-lactamas"/>
</dbReference>
<dbReference type="PANTHER" id="PTHR42978:SF3">
    <property type="entry name" value="BLR3078 PROTEIN"/>
    <property type="match status" value="1"/>
</dbReference>
<dbReference type="RefSeq" id="WP_009094952.1">
    <property type="nucleotide sequence ID" value="NZ_CBCRWW010000002.1"/>
</dbReference>
<dbReference type="PANTHER" id="PTHR42978">
    <property type="entry name" value="QUORUM-QUENCHING LACTONASE YTNP-RELATED-RELATED"/>
    <property type="match status" value="1"/>
</dbReference>
<dbReference type="SUPFAM" id="SSF56281">
    <property type="entry name" value="Metallo-hydrolase/oxidoreductase"/>
    <property type="match status" value="1"/>
</dbReference>
<feature type="domain" description="Metallo-beta-lactamase" evidence="5">
    <location>
        <begin position="21"/>
        <end position="243"/>
    </location>
</feature>
<evidence type="ECO:0000259" key="5">
    <source>
        <dbReference type="SMART" id="SM00849"/>
    </source>
</evidence>
<gene>
    <name evidence="6" type="ORF">NCTC10588_02945</name>
</gene>
<dbReference type="GeneID" id="56685909"/>
<sequence length="257" mass="29572">MTEIYHINCVRIASPLHDNVCGHCLLIKENSKLILIDTGIGFLDTQHPVERIGQQLIDLVGYRFNENITAIRQIENLGFDPKQVTDCIISHMDNDHIGGLADFPQATVHVGAEEFESFNSGNLRYLKLPMAHQPAIKTYAKKTNEWYGFEARKIDIDTKAEIYLIPLFGHTAGHCGIAVKAKDQWIFYIADAYYLRAELDDDSHPVNELARMRAENNDLRIENISRIRKLIDEHPEIEVFGYHDIEEFRHYNSKTIH</sequence>
<evidence type="ECO:0000256" key="1">
    <source>
        <dbReference type="ARBA" id="ARBA00007749"/>
    </source>
</evidence>
<keyword evidence="4" id="KW-0862">Zinc</keyword>
<reference evidence="6 7" key="1">
    <citation type="submission" date="2018-06" db="EMBL/GenBank/DDBJ databases">
        <authorList>
            <consortium name="Pathogen Informatics"/>
            <person name="Doyle S."/>
        </authorList>
    </citation>
    <scope>NUCLEOTIDE SEQUENCE [LARGE SCALE GENOMIC DNA]</scope>
    <source>
        <strain evidence="6 7">NCTC10588</strain>
    </source>
</reference>
<dbReference type="EMBL" id="UFYD01000001">
    <property type="protein sequence ID" value="STD09125.1"/>
    <property type="molecule type" value="Genomic_DNA"/>
</dbReference>
<dbReference type="InterPro" id="IPR036866">
    <property type="entry name" value="RibonucZ/Hydroxyglut_hydro"/>
</dbReference>
<comment type="caution">
    <text evidence="6">The sequence shown here is derived from an EMBL/GenBank/DDBJ whole genome shotgun (WGS) entry which is preliminary data.</text>
</comment>
<evidence type="ECO:0000256" key="2">
    <source>
        <dbReference type="ARBA" id="ARBA00022723"/>
    </source>
</evidence>